<dbReference type="InterPro" id="IPR013783">
    <property type="entry name" value="Ig-like_fold"/>
</dbReference>
<feature type="chain" id="PRO_5017634588" description="Choice-of-anchor D domain-containing protein" evidence="2">
    <location>
        <begin position="16"/>
        <end position="403"/>
    </location>
</feature>
<sequence>MFAAFALFISGAALADDVALSDETGQLGDTVTVTFTYTGDGSQFALQAEAVISNPGAFSNIDATNLCSGSTANTTSCVFDGTDRLQILASNGSSNPLQDFTGTVDFTIDPGATAPQTVDLTWDTAGTFTPTTSTDGSISITAGPQSELEVTPNPMAFGTVDLGNLPATDTFTVQNIGSGGSSTTISTVGLNGPDAEFTIIGDTCTGATLNGGTGGNGDTCTIDIEFDSGANGTFSNQLAITSDANVNGNPTADITGSASSVASLSVNPAFGPVNLGQGLPGSTLTANGSISNSGSADGDFTCTLTGDPEISTTPSPLSGTVPAGGSADFSISCALPTSGVEGDSYSATLDCSGDNGFAGTHDISCGVTEREPLAVPTMSKIGLGVLALLMVMIGGLTVRFFRA</sequence>
<gene>
    <name evidence="3" type="ORF">DZC52_06705</name>
</gene>
<evidence type="ECO:0000256" key="1">
    <source>
        <dbReference type="SAM" id="Phobius"/>
    </source>
</evidence>
<evidence type="ECO:0000256" key="2">
    <source>
        <dbReference type="SAM" id="SignalP"/>
    </source>
</evidence>
<proteinExistence type="predicted"/>
<organism evidence="3 4">
    <name type="scientific">Wenzhouxiangella sediminis</name>
    <dbReference type="NCBI Taxonomy" id="1792836"/>
    <lineage>
        <taxon>Bacteria</taxon>
        <taxon>Pseudomonadati</taxon>
        <taxon>Pseudomonadota</taxon>
        <taxon>Gammaproteobacteria</taxon>
        <taxon>Chromatiales</taxon>
        <taxon>Wenzhouxiangellaceae</taxon>
        <taxon>Wenzhouxiangella</taxon>
    </lineage>
</organism>
<keyword evidence="1" id="KW-0812">Transmembrane</keyword>
<dbReference type="Gene3D" id="2.60.40.10">
    <property type="entry name" value="Immunoglobulins"/>
    <property type="match status" value="2"/>
</dbReference>
<reference evidence="3 4" key="1">
    <citation type="submission" date="2018-08" db="EMBL/GenBank/DDBJ databases">
        <title>Wenzhouxiangella salilacus sp. nov., a novel bacterium isolated from a saline lake in Xinjiang Province, China.</title>
        <authorList>
            <person name="Han S."/>
        </authorList>
    </citation>
    <scope>NUCLEOTIDE SEQUENCE [LARGE SCALE GENOMIC DNA]</scope>
    <source>
        <strain evidence="3 4">XDB06</strain>
    </source>
</reference>
<comment type="caution">
    <text evidence="3">The sequence shown here is derived from an EMBL/GenBank/DDBJ whole genome shotgun (WGS) entry which is preliminary data.</text>
</comment>
<dbReference type="EMBL" id="QUZK01000031">
    <property type="protein sequence ID" value="RFF30798.1"/>
    <property type="molecule type" value="Genomic_DNA"/>
</dbReference>
<evidence type="ECO:0000313" key="4">
    <source>
        <dbReference type="Proteomes" id="UP000260351"/>
    </source>
</evidence>
<accession>A0A3E1K9L8</accession>
<protein>
    <recommendedName>
        <fullName evidence="5">Choice-of-anchor D domain-containing protein</fullName>
    </recommendedName>
</protein>
<keyword evidence="1" id="KW-0472">Membrane</keyword>
<keyword evidence="4" id="KW-1185">Reference proteome</keyword>
<evidence type="ECO:0008006" key="5">
    <source>
        <dbReference type="Google" id="ProtNLM"/>
    </source>
</evidence>
<dbReference type="AlphaFoldDB" id="A0A3E1K9L8"/>
<feature type="transmembrane region" description="Helical" evidence="1">
    <location>
        <begin position="381"/>
        <end position="401"/>
    </location>
</feature>
<name>A0A3E1K9L8_9GAMM</name>
<keyword evidence="1" id="KW-1133">Transmembrane helix</keyword>
<dbReference type="Proteomes" id="UP000260351">
    <property type="component" value="Unassembled WGS sequence"/>
</dbReference>
<feature type="signal peptide" evidence="2">
    <location>
        <begin position="1"/>
        <end position="15"/>
    </location>
</feature>
<keyword evidence="2" id="KW-0732">Signal</keyword>
<evidence type="ECO:0000313" key="3">
    <source>
        <dbReference type="EMBL" id="RFF30798.1"/>
    </source>
</evidence>